<sequence length="202" mass="23196">MPRKLWHVKLYCPHSGCAQKELTSAELYPHIRQVLDIDGYYNLAAEYLECRNCTCKVISWSGPIVNQLDMDHKMQFPTILIYRYACDVRVIRLLRQRGLGNSATQLQRKLTEQHSERWRRYSDAGVPPPKVLYVDCHCCGGGAVKTKDLFSQWSQMVISVNIWHFMRRIAVGCTTESHPMYAIFLGHLSSVSLSGARKPYSS</sequence>
<reference evidence="2 3" key="1">
    <citation type="submission" date="2022-05" db="EMBL/GenBank/DDBJ databases">
        <authorList>
            <consortium name="Genoscope - CEA"/>
            <person name="William W."/>
        </authorList>
    </citation>
    <scope>NUCLEOTIDE SEQUENCE [LARGE SCALE GENOMIC DNA]</scope>
</reference>
<dbReference type="PANTHER" id="PTHR24401:SF29">
    <property type="entry name" value="SI:CH211-243P7.3-RELATED"/>
    <property type="match status" value="1"/>
</dbReference>
<dbReference type="Pfam" id="PF20499">
    <property type="entry name" value="DUF6729"/>
    <property type="match status" value="1"/>
</dbReference>
<accession>A0ABN8RGS0</accession>
<dbReference type="PANTHER" id="PTHR24401">
    <property type="entry name" value="SI:CH211-243P7.3-RELATED"/>
    <property type="match status" value="1"/>
</dbReference>
<organism evidence="2 3">
    <name type="scientific">Porites lobata</name>
    <dbReference type="NCBI Taxonomy" id="104759"/>
    <lineage>
        <taxon>Eukaryota</taxon>
        <taxon>Metazoa</taxon>
        <taxon>Cnidaria</taxon>
        <taxon>Anthozoa</taxon>
        <taxon>Hexacorallia</taxon>
        <taxon>Scleractinia</taxon>
        <taxon>Fungiina</taxon>
        <taxon>Poritidae</taxon>
        <taxon>Porites</taxon>
    </lineage>
</organism>
<dbReference type="Proteomes" id="UP001159405">
    <property type="component" value="Unassembled WGS sequence"/>
</dbReference>
<dbReference type="EMBL" id="CALNXK010000215">
    <property type="protein sequence ID" value="CAH3176631.1"/>
    <property type="molecule type" value="Genomic_DNA"/>
</dbReference>
<gene>
    <name evidence="2" type="ORF">PLOB_00018322</name>
</gene>
<comment type="caution">
    <text evidence="2">The sequence shown here is derived from an EMBL/GenBank/DDBJ whole genome shotgun (WGS) entry which is preliminary data.</text>
</comment>
<keyword evidence="3" id="KW-1185">Reference proteome</keyword>
<evidence type="ECO:0000259" key="1">
    <source>
        <dbReference type="Pfam" id="PF20499"/>
    </source>
</evidence>
<protein>
    <recommendedName>
        <fullName evidence="1">DUF6729 domain-containing protein</fullName>
    </recommendedName>
</protein>
<feature type="domain" description="DUF6729" evidence="1">
    <location>
        <begin position="1"/>
        <end position="119"/>
    </location>
</feature>
<name>A0ABN8RGS0_9CNID</name>
<proteinExistence type="predicted"/>
<evidence type="ECO:0000313" key="3">
    <source>
        <dbReference type="Proteomes" id="UP001159405"/>
    </source>
</evidence>
<dbReference type="InterPro" id="IPR046616">
    <property type="entry name" value="DUF6729"/>
</dbReference>
<evidence type="ECO:0000313" key="2">
    <source>
        <dbReference type="EMBL" id="CAH3176631.1"/>
    </source>
</evidence>